<keyword evidence="3" id="KW-1185">Reference proteome</keyword>
<evidence type="ECO:0000256" key="1">
    <source>
        <dbReference type="SAM" id="SignalP"/>
    </source>
</evidence>
<name>A0A923KWJ0_9BURK</name>
<accession>A0A923KWJ0</accession>
<evidence type="ECO:0000313" key="3">
    <source>
        <dbReference type="Proteomes" id="UP000612361"/>
    </source>
</evidence>
<dbReference type="RefSeq" id="WP_186882150.1">
    <property type="nucleotide sequence ID" value="NZ_JACOGG010000017.1"/>
</dbReference>
<dbReference type="Proteomes" id="UP000612361">
    <property type="component" value="Unassembled WGS sequence"/>
</dbReference>
<protein>
    <submittedName>
        <fullName evidence="2">Uncharacterized protein</fullName>
    </submittedName>
</protein>
<dbReference type="EMBL" id="JACOGG010000017">
    <property type="protein sequence ID" value="MBC3936607.1"/>
    <property type="molecule type" value="Genomic_DNA"/>
</dbReference>
<dbReference type="AlphaFoldDB" id="A0A923KWJ0"/>
<feature type="signal peptide" evidence="1">
    <location>
        <begin position="1"/>
        <end position="20"/>
    </location>
</feature>
<evidence type="ECO:0000313" key="2">
    <source>
        <dbReference type="EMBL" id="MBC3936607.1"/>
    </source>
</evidence>
<organism evidence="2 3">
    <name type="scientific">Undibacterium rugosum</name>
    <dbReference type="NCBI Taxonomy" id="2762291"/>
    <lineage>
        <taxon>Bacteria</taxon>
        <taxon>Pseudomonadati</taxon>
        <taxon>Pseudomonadota</taxon>
        <taxon>Betaproteobacteria</taxon>
        <taxon>Burkholderiales</taxon>
        <taxon>Oxalobacteraceae</taxon>
        <taxon>Undibacterium</taxon>
    </lineage>
</organism>
<sequence length="51" mass="5523">MATQAALAVLLAAMHAAIHAAREVGVPPIAWSGKLSMQKRQKHMQNILLTF</sequence>
<reference evidence="2" key="1">
    <citation type="submission" date="2020-08" db="EMBL/GenBank/DDBJ databases">
        <title>Novel species isolated from subtropical streams in China.</title>
        <authorList>
            <person name="Lu H."/>
        </authorList>
    </citation>
    <scope>NUCLEOTIDE SEQUENCE</scope>
    <source>
        <strain evidence="2">CY7W</strain>
    </source>
</reference>
<feature type="chain" id="PRO_5037840749" evidence="1">
    <location>
        <begin position="21"/>
        <end position="51"/>
    </location>
</feature>
<proteinExistence type="predicted"/>
<keyword evidence="1" id="KW-0732">Signal</keyword>
<comment type="caution">
    <text evidence="2">The sequence shown here is derived from an EMBL/GenBank/DDBJ whole genome shotgun (WGS) entry which is preliminary data.</text>
</comment>
<gene>
    <name evidence="2" type="ORF">H8K47_14665</name>
</gene>